<dbReference type="SMART" id="SM00849">
    <property type="entry name" value="Lactamase_B"/>
    <property type="match status" value="1"/>
</dbReference>
<dbReference type="Proteomes" id="UP000471242">
    <property type="component" value="Unassembled WGS sequence"/>
</dbReference>
<dbReference type="Proteomes" id="UP000319979">
    <property type="component" value="Unassembled WGS sequence"/>
</dbReference>
<dbReference type="Proteomes" id="UP000323819">
    <property type="component" value="Unassembled WGS sequence"/>
</dbReference>
<evidence type="ECO:0000259" key="5">
    <source>
        <dbReference type="SMART" id="SM00849"/>
    </source>
</evidence>
<evidence type="ECO:0000313" key="10">
    <source>
        <dbReference type="EMBL" id="TQP18022.1"/>
    </source>
</evidence>
<protein>
    <submittedName>
        <fullName evidence="6">Glyoxylase</fullName>
    </submittedName>
    <submittedName>
        <fullName evidence="7">MBL fold metallo-hydrolase</fullName>
    </submittedName>
</protein>
<dbReference type="KEGG" id="vcq:EN18_09640"/>
<reference evidence="8 16" key="3">
    <citation type="submission" date="2018-09" db="EMBL/GenBank/DDBJ databases">
        <title>Genomic epidemiology reveals two lineages of Vibrio cholerae that can cause global cholera epidemics despite absence of cholera toxin gene.</title>
        <authorList>
            <person name="Wang H."/>
            <person name="Zen W."/>
            <person name="Yu H."/>
            <person name="Zhang W."/>
            <person name="Pan J."/>
            <person name="Yang C."/>
            <person name="Cui Y."/>
        </authorList>
    </citation>
    <scope>NUCLEOTIDE SEQUENCE [LARGE SCALE GENOMIC DNA]</scope>
    <source>
        <strain evidence="8 16">00-1_S85</strain>
    </source>
</reference>
<evidence type="ECO:0000256" key="4">
    <source>
        <dbReference type="ARBA" id="ARBA00022833"/>
    </source>
</evidence>
<keyword evidence="2" id="KW-0479">Metal-binding</keyword>
<dbReference type="PANTHER" id="PTHR46233">
    <property type="entry name" value="HYDROXYACYLGLUTATHIONE HYDROLASE GLOC"/>
    <property type="match status" value="1"/>
</dbReference>
<accession>A0A085R6Y9</accession>
<feature type="domain" description="Metallo-beta-lactamase" evidence="5">
    <location>
        <begin position="14"/>
        <end position="195"/>
    </location>
</feature>
<dbReference type="EMBL" id="MCBA01000166">
    <property type="protein sequence ID" value="RGP84713.1"/>
    <property type="molecule type" value="Genomic_DNA"/>
</dbReference>
<reference evidence="7" key="6">
    <citation type="submission" date="2021-05" db="EMBL/GenBank/DDBJ databases">
        <authorList>
            <person name="Stine C."/>
        </authorList>
    </citation>
    <scope>NUCLEOTIDE SEQUENCE</scope>
    <source>
        <strain evidence="7">TDS0091212</strain>
    </source>
</reference>
<evidence type="ECO:0000256" key="1">
    <source>
        <dbReference type="ARBA" id="ARBA00001947"/>
    </source>
</evidence>
<reference evidence="7" key="7">
    <citation type="submission" date="2023-08" db="EMBL/GenBank/DDBJ databases">
        <title>Vibrio cholerae Outbreaks in Tanzania Exemplify Founder Flush: Simultaneous Increases in Population Size and Genetic Diversity.</title>
        <authorList>
            <person name="Debes A.K."/>
            <person name="Mohammed A."/>
            <person name="Maseke I."/>
            <person name="Almeida M."/>
            <person name="Li S."/>
            <person name="Matimba H."/>
            <person name="Joachim A."/>
            <person name="Mizinduko M."/>
            <person name="Nyanga S."/>
            <person name="Kelly M."/>
            <person name="Kachwamba Y."/>
            <person name="Schaffer A.M."/>
            <person name="Nyanga A.S."/>
            <person name="Mghamba J."/>
            <person name="Mosha F.S."/>
            <person name="Sack D.A."/>
            <person name="Stine O.C."/>
        </authorList>
    </citation>
    <scope>NUCLEOTIDE SEQUENCE</scope>
    <source>
        <strain evidence="7">TDS0091212</strain>
    </source>
</reference>
<dbReference type="RefSeq" id="WP_000058362.1">
    <property type="nucleotide sequence ID" value="NZ_AP018677.1"/>
</dbReference>
<comment type="cofactor">
    <cofactor evidence="1">
        <name>Zn(2+)</name>
        <dbReference type="ChEBI" id="CHEBI:29105"/>
    </cofactor>
</comment>
<dbReference type="GeneID" id="69720048"/>
<dbReference type="Gene3D" id="3.60.15.10">
    <property type="entry name" value="Ribonuclease Z/Hydroxyacylglutathione hydrolase-like"/>
    <property type="match status" value="1"/>
</dbReference>
<dbReference type="GO" id="GO:0016787">
    <property type="term" value="F:hydrolase activity"/>
    <property type="evidence" value="ECO:0007669"/>
    <property type="project" value="UniProtKB-KW"/>
</dbReference>
<evidence type="ECO:0000256" key="2">
    <source>
        <dbReference type="ARBA" id="ARBA00022723"/>
    </source>
</evidence>
<evidence type="ECO:0000313" key="8">
    <source>
        <dbReference type="EMBL" id="MVD22880.1"/>
    </source>
</evidence>
<reference evidence="10 14" key="5">
    <citation type="submission" date="2019-07" db="EMBL/GenBank/DDBJ databases">
        <title>Phenotypic and genotypic antimicrobial resistance traits of Vibrio cholerae non-O1/non-O139 isolated from a large Austrian lake frequently associated with cases of infection.</title>
        <authorList>
            <person name="Lepuschitz S."/>
            <person name="Baron S."/>
            <person name="Larvor E."/>
            <person name="Granier S."/>
            <person name="Pretzer C."/>
            <person name="Mach R.L."/>
            <person name="Farnleitner A.H."/>
            <person name="Ruppitsch W."/>
            <person name="Pleininger S."/>
            <person name="Indra A."/>
            <person name="Kirschner A.K.T."/>
        </authorList>
    </citation>
    <scope>NUCLEOTIDE SEQUENCE [LARGE SCALE GENOMIC DNA]</scope>
    <source>
        <strain evidence="10 14">A12JL36W90</strain>
    </source>
</reference>
<dbReference type="KEGG" id="vcx:VAA049_1522"/>
<evidence type="ECO:0000313" key="7">
    <source>
        <dbReference type="EMBL" id="MBS7673707.1"/>
    </source>
</evidence>
<sequence length="218" mass="23624">MSLQYQVVPVTAFAQNCSIVWCDETMEGIVVDPGGDVKQLAMLIAELGVKVTQLVLTHGHLDHVGGTQSLAQALGGTRVVGPHKADNFWLQGLEGQSKMFGFPLTEAFEPDEWLDDGDVIHFGQQTLQVIHTPGHTPGHVVLFSEAARLAFVGDVLFNGSIGRTDFPQGDFNTLIASIKNKLWPLGSDVTFIPGHGPQSTFGRERASNPFVADEMPLY</sequence>
<dbReference type="PANTHER" id="PTHR46233:SF3">
    <property type="entry name" value="HYDROXYACYLGLUTATHIONE HYDROLASE GLOC"/>
    <property type="match status" value="1"/>
</dbReference>
<proteinExistence type="predicted"/>
<dbReference type="InterPro" id="IPR051453">
    <property type="entry name" value="MBL_Glyoxalase_II"/>
</dbReference>
<dbReference type="Proteomes" id="UP000266701">
    <property type="component" value="Unassembled WGS sequence"/>
</dbReference>
<dbReference type="EMBL" id="JAHBND010000443">
    <property type="protein sequence ID" value="MBS7673707.1"/>
    <property type="molecule type" value="Genomic_DNA"/>
</dbReference>
<organism evidence="9 13">
    <name type="scientific">Vibrio cholerae</name>
    <dbReference type="NCBI Taxonomy" id="666"/>
    <lineage>
        <taxon>Bacteria</taxon>
        <taxon>Pseudomonadati</taxon>
        <taxon>Pseudomonadota</taxon>
        <taxon>Gammaproteobacteria</taxon>
        <taxon>Vibrionales</taxon>
        <taxon>Vibrionaceae</taxon>
        <taxon>Vibrio</taxon>
    </lineage>
</organism>
<dbReference type="InterPro" id="IPR036866">
    <property type="entry name" value="RibonucZ/Hydroxyglut_hydro"/>
</dbReference>
<evidence type="ECO:0000256" key="3">
    <source>
        <dbReference type="ARBA" id="ARBA00022801"/>
    </source>
</evidence>
<dbReference type="SUPFAM" id="SSF56281">
    <property type="entry name" value="Metallo-hydrolase/oxidoreductase"/>
    <property type="match status" value="1"/>
</dbReference>
<dbReference type="OMA" id="GAWGTNC"/>
<evidence type="ECO:0000313" key="6">
    <source>
        <dbReference type="EMBL" id="CSC66162.1"/>
    </source>
</evidence>
<keyword evidence="4" id="KW-0862">Zinc</keyword>
<evidence type="ECO:0000313" key="13">
    <source>
        <dbReference type="Proteomes" id="UP000266701"/>
    </source>
</evidence>
<dbReference type="Pfam" id="PF00753">
    <property type="entry name" value="Lactamase_B"/>
    <property type="match status" value="1"/>
</dbReference>
<evidence type="ECO:0000313" key="9">
    <source>
        <dbReference type="EMBL" id="RGP84713.1"/>
    </source>
</evidence>
<name>A0A085R6Y9_VIBCL</name>
<dbReference type="Proteomes" id="UP001196338">
    <property type="component" value="Unassembled WGS sequence"/>
</dbReference>
<gene>
    <name evidence="9" type="ORF">BC353_04570</name>
    <name evidence="8" type="ORF">D6U24_05865</name>
    <name evidence="6" type="ORF">ERS013200_01932</name>
    <name evidence="10" type="ORF">FLM02_00990</name>
    <name evidence="11" type="ORF">FXF03_15555</name>
    <name evidence="7" type="ORF">KIN13_09725</name>
</gene>
<dbReference type="EMBL" id="QZRB01000007">
    <property type="protein sequence ID" value="MVD22880.1"/>
    <property type="molecule type" value="Genomic_DNA"/>
</dbReference>
<dbReference type="EMBL" id="CWQY01000011">
    <property type="protein sequence ID" value="CSC66162.1"/>
    <property type="molecule type" value="Genomic_DNA"/>
</dbReference>
<dbReference type="Proteomes" id="UP000041770">
    <property type="component" value="Unassembled WGS sequence"/>
</dbReference>
<evidence type="ECO:0000313" key="12">
    <source>
        <dbReference type="Proteomes" id="UP000041770"/>
    </source>
</evidence>
<evidence type="ECO:0000313" key="14">
    <source>
        <dbReference type="Proteomes" id="UP000319979"/>
    </source>
</evidence>
<dbReference type="FunFam" id="3.60.15.10:FF:000006">
    <property type="entry name" value="MBL fold metallo-hydrolase"/>
    <property type="match status" value="1"/>
</dbReference>
<dbReference type="AlphaFoldDB" id="A0A085R6Y9"/>
<dbReference type="InterPro" id="IPR001279">
    <property type="entry name" value="Metallo-B-lactamas"/>
</dbReference>
<keyword evidence="3 8" id="KW-0378">Hydrolase</keyword>
<reference evidence="11 15" key="4">
    <citation type="submission" date="2019-06" db="EMBL/GenBank/DDBJ databases">
        <title>Vibrio cholerae phylogeny based on whole-genome sequencing reveals genetic diversity and population strucutre.</title>
        <authorList>
            <person name="Zhiqiu Y."/>
            <person name="Bin L."/>
            <person name="Lingyan J."/>
        </authorList>
    </citation>
    <scope>NUCLEOTIDE SEQUENCE [LARGE SCALE GENOMIC DNA]</scope>
    <source>
        <strain evidence="11 15">N2814</strain>
    </source>
</reference>
<reference evidence="6 12" key="1">
    <citation type="submission" date="2015-07" db="EMBL/GenBank/DDBJ databases">
        <authorList>
            <consortium name="Pathogen Informatics"/>
        </authorList>
    </citation>
    <scope>NUCLEOTIDE SEQUENCE [LARGE SCALE GENOMIC DNA]</scope>
    <source>
        <strain evidence="6 12">A316</strain>
    </source>
</reference>
<evidence type="ECO:0000313" key="15">
    <source>
        <dbReference type="Proteomes" id="UP000323819"/>
    </source>
</evidence>
<dbReference type="GO" id="GO:0046872">
    <property type="term" value="F:metal ion binding"/>
    <property type="evidence" value="ECO:0007669"/>
    <property type="project" value="UniProtKB-KW"/>
</dbReference>
<reference evidence="9 13" key="2">
    <citation type="journal article" date="2017" name="Emerg. Infect. Dis.">
        <title>Carbapenemase VCC-1-Producing Vibrio cholerae in Coastal Waters of Germany.</title>
        <authorList>
            <person name="Hammerl J.A."/>
            <person name="Jackel C."/>
            <person name="Bortolaia V."/>
            <person name="Schwartz K."/>
            <person name="Bier N."/>
            <person name="Hendriksen R.S."/>
            <person name="Guerra B."/>
            <person name="Strauch E."/>
        </authorList>
    </citation>
    <scope>NUCLEOTIDE SEQUENCE [LARGE SCALE GENOMIC DNA]</scope>
    <source>
        <strain evidence="9 13">VN-2825</strain>
    </source>
</reference>
<dbReference type="CDD" id="cd07737">
    <property type="entry name" value="YcbL-like_MBL-fold"/>
    <property type="match status" value="1"/>
</dbReference>
<dbReference type="EMBL" id="VSIJ01000036">
    <property type="protein sequence ID" value="TXX64240.1"/>
    <property type="molecule type" value="Genomic_DNA"/>
</dbReference>
<dbReference type="EMBL" id="VIOS01000004">
    <property type="protein sequence ID" value="TQP18022.1"/>
    <property type="molecule type" value="Genomic_DNA"/>
</dbReference>
<evidence type="ECO:0000313" key="11">
    <source>
        <dbReference type="EMBL" id="TXX64240.1"/>
    </source>
</evidence>
<evidence type="ECO:0000313" key="16">
    <source>
        <dbReference type="Proteomes" id="UP000471242"/>
    </source>
</evidence>